<keyword evidence="5" id="KW-0472">Membrane</keyword>
<dbReference type="CDD" id="cd13399">
    <property type="entry name" value="Slt35-like"/>
    <property type="match status" value="1"/>
</dbReference>
<dbReference type="Proteomes" id="UP001595847">
    <property type="component" value="Unassembled WGS sequence"/>
</dbReference>
<dbReference type="EMBL" id="JBHSBH010000009">
    <property type="protein sequence ID" value="MFC3997132.1"/>
    <property type="molecule type" value="Genomic_DNA"/>
</dbReference>
<keyword evidence="4" id="KW-0788">Thiol protease</keyword>
<comment type="caution">
    <text evidence="7">The sequence shown here is derived from an EMBL/GenBank/DDBJ whole genome shotgun (WGS) entry which is preliminary data.</text>
</comment>
<evidence type="ECO:0000313" key="8">
    <source>
        <dbReference type="Proteomes" id="UP001595847"/>
    </source>
</evidence>
<dbReference type="SUPFAM" id="SSF54001">
    <property type="entry name" value="Cysteine proteinases"/>
    <property type="match status" value="1"/>
</dbReference>
<dbReference type="InterPro" id="IPR038765">
    <property type="entry name" value="Papain-like_cys_pep_sf"/>
</dbReference>
<organism evidence="7 8">
    <name type="scientific">Nocardiopsis sediminis</name>
    <dbReference type="NCBI Taxonomy" id="1778267"/>
    <lineage>
        <taxon>Bacteria</taxon>
        <taxon>Bacillati</taxon>
        <taxon>Actinomycetota</taxon>
        <taxon>Actinomycetes</taxon>
        <taxon>Streptosporangiales</taxon>
        <taxon>Nocardiopsidaceae</taxon>
        <taxon>Nocardiopsis</taxon>
    </lineage>
</organism>
<protein>
    <submittedName>
        <fullName evidence="7">NlpC/P60 family protein</fullName>
    </submittedName>
</protein>
<dbReference type="InterPro" id="IPR000064">
    <property type="entry name" value="NLP_P60_dom"/>
</dbReference>
<dbReference type="SUPFAM" id="SSF53955">
    <property type="entry name" value="Lysozyme-like"/>
    <property type="match status" value="1"/>
</dbReference>
<comment type="similarity">
    <text evidence="1">Belongs to the peptidase C40 family.</text>
</comment>
<evidence type="ECO:0000313" key="7">
    <source>
        <dbReference type="EMBL" id="MFC3997132.1"/>
    </source>
</evidence>
<evidence type="ECO:0000256" key="4">
    <source>
        <dbReference type="ARBA" id="ARBA00022807"/>
    </source>
</evidence>
<dbReference type="PANTHER" id="PTHR47359:SF3">
    <property type="entry name" value="NLP_P60 DOMAIN-CONTAINING PROTEIN-RELATED"/>
    <property type="match status" value="1"/>
</dbReference>
<sequence length="388" mass="41274">MIPLFVRAVPNDRGSAATRLAIALGLVIAGVIALAVVILPLATMNPGILNAAGGLRCTSEDSAAQADSSGYAEDSIPANYLEIYREVGEDKGLPWNILAGIGQVETQHGRWEGPGVSEGHNDWGAAGPMQFGALDGSAAGNSWGGEPIMDADDRPDEGYGQDGNDDGVVNVYDPADAIPASADYLIAHGAQDDMRQAIFGYNHAWWYVDDVMEWAERYADGDFDTSGSIDTAVNCEVNEDGIPVGRASSEAAQSVVDWAMDQRGKPYIWGGTGPVGYDCSGLLLKAYESIGVTIPRISQDQWSFGPEIPQGEEQPGDFVFFDVQRPGEPPGPGHVGMVIGDGLMVEAWCTSCGPIATREYDDPSRADILGFTRPLEHPDVRAQLDAQE</sequence>
<evidence type="ECO:0000256" key="2">
    <source>
        <dbReference type="ARBA" id="ARBA00022670"/>
    </source>
</evidence>
<evidence type="ECO:0000256" key="5">
    <source>
        <dbReference type="SAM" id="Phobius"/>
    </source>
</evidence>
<evidence type="ECO:0000256" key="3">
    <source>
        <dbReference type="ARBA" id="ARBA00022801"/>
    </source>
</evidence>
<keyword evidence="8" id="KW-1185">Reference proteome</keyword>
<gene>
    <name evidence="7" type="ORF">ACFOVU_14460</name>
</gene>
<name>A0ABV8FLX7_9ACTN</name>
<keyword evidence="5" id="KW-0812">Transmembrane</keyword>
<keyword evidence="3" id="KW-0378">Hydrolase</keyword>
<evidence type="ECO:0000259" key="6">
    <source>
        <dbReference type="PROSITE" id="PS51935"/>
    </source>
</evidence>
<dbReference type="PROSITE" id="PS51935">
    <property type="entry name" value="NLPC_P60"/>
    <property type="match status" value="1"/>
</dbReference>
<dbReference type="Gene3D" id="3.90.1720.10">
    <property type="entry name" value="endopeptidase domain like (from Nostoc punctiforme)"/>
    <property type="match status" value="1"/>
</dbReference>
<dbReference type="Pfam" id="PF00877">
    <property type="entry name" value="NLPC_P60"/>
    <property type="match status" value="1"/>
</dbReference>
<dbReference type="RefSeq" id="WP_378533818.1">
    <property type="nucleotide sequence ID" value="NZ_JBHSBH010000009.1"/>
</dbReference>
<keyword evidence="2" id="KW-0645">Protease</keyword>
<proteinExistence type="inferred from homology"/>
<accession>A0ABV8FLX7</accession>
<dbReference type="InterPro" id="IPR023346">
    <property type="entry name" value="Lysozyme-like_dom_sf"/>
</dbReference>
<dbReference type="InterPro" id="IPR051794">
    <property type="entry name" value="PG_Endopeptidase_C40"/>
</dbReference>
<evidence type="ECO:0000256" key="1">
    <source>
        <dbReference type="ARBA" id="ARBA00007074"/>
    </source>
</evidence>
<feature type="transmembrane region" description="Helical" evidence="5">
    <location>
        <begin position="20"/>
        <end position="42"/>
    </location>
</feature>
<reference evidence="8" key="1">
    <citation type="journal article" date="2019" name="Int. J. Syst. Evol. Microbiol.">
        <title>The Global Catalogue of Microorganisms (GCM) 10K type strain sequencing project: providing services to taxonomists for standard genome sequencing and annotation.</title>
        <authorList>
            <consortium name="The Broad Institute Genomics Platform"/>
            <consortium name="The Broad Institute Genome Sequencing Center for Infectious Disease"/>
            <person name="Wu L."/>
            <person name="Ma J."/>
        </authorList>
    </citation>
    <scope>NUCLEOTIDE SEQUENCE [LARGE SCALE GENOMIC DNA]</scope>
    <source>
        <strain evidence="8">TBRC 1826</strain>
    </source>
</reference>
<dbReference type="PANTHER" id="PTHR47359">
    <property type="entry name" value="PEPTIDOGLYCAN DL-ENDOPEPTIDASE CWLO"/>
    <property type="match status" value="1"/>
</dbReference>
<dbReference type="Gene3D" id="1.10.530.10">
    <property type="match status" value="1"/>
</dbReference>
<feature type="domain" description="NlpC/P60" evidence="6">
    <location>
        <begin position="249"/>
        <end position="376"/>
    </location>
</feature>
<keyword evidence="5" id="KW-1133">Transmembrane helix</keyword>